<proteinExistence type="predicted"/>
<reference evidence="5 6" key="1">
    <citation type="submission" date="2018-11" db="EMBL/GenBank/DDBJ databases">
        <authorList>
            <consortium name="Pathogen Informatics"/>
        </authorList>
    </citation>
    <scope>NUCLEOTIDE SEQUENCE [LARGE SCALE GENOMIC DNA]</scope>
</reference>
<evidence type="ECO:0000259" key="4">
    <source>
        <dbReference type="Pfam" id="PF11904"/>
    </source>
</evidence>
<accession>A0A3P7NWB2</accession>
<dbReference type="GO" id="GO:0012505">
    <property type="term" value="C:endomembrane system"/>
    <property type="evidence" value="ECO:0007669"/>
    <property type="project" value="UniProtKB-SubCell"/>
</dbReference>
<evidence type="ECO:0000256" key="2">
    <source>
        <dbReference type="ARBA" id="ARBA00022737"/>
    </source>
</evidence>
<dbReference type="GO" id="GO:0005737">
    <property type="term" value="C:cytoplasm"/>
    <property type="evidence" value="ECO:0007669"/>
    <property type="project" value="TreeGrafter"/>
</dbReference>
<keyword evidence="2" id="KW-0677">Repeat</keyword>
<dbReference type="PANTHER" id="PTHR12447">
    <property type="entry name" value="ANKYRIN REPEAT DOMAIN-CONTAINING PROTEIN 13"/>
    <property type="match status" value="1"/>
</dbReference>
<dbReference type="PANTHER" id="PTHR12447:SF31">
    <property type="entry name" value="LD31969P"/>
    <property type="match status" value="1"/>
</dbReference>
<dbReference type="InterPro" id="IPR055285">
    <property type="entry name" value="ANKRD13_C"/>
</dbReference>
<dbReference type="Proteomes" id="UP000271098">
    <property type="component" value="Unassembled WGS sequence"/>
</dbReference>
<protein>
    <recommendedName>
        <fullName evidence="4">Ankyrin repeat domain-containing protein</fullName>
    </recommendedName>
</protein>
<dbReference type="EMBL" id="UYRT01098614">
    <property type="protein sequence ID" value="VDN41823.1"/>
    <property type="molecule type" value="Genomic_DNA"/>
</dbReference>
<sequence>MWLCDDGYPLDLQDQVLPIIDLMAVNSAHFARLRNFIQLQLPAGFPVKIEIPLFHLVSARITFSAINKPGPHVSLADASNKVEIDAAAFEIPQHYRMEDSYLYGLQLNEDAPSRSTITNGNITSRQCNIFLNTVTKIKGGAVHTLSRTEE</sequence>
<dbReference type="Pfam" id="PF11904">
    <property type="entry name" value="ANKRD13_C"/>
    <property type="match status" value="1"/>
</dbReference>
<name>A0A3P7NWB2_9BILA</name>
<organism evidence="5 6">
    <name type="scientific">Gongylonema pulchrum</name>
    <dbReference type="NCBI Taxonomy" id="637853"/>
    <lineage>
        <taxon>Eukaryota</taxon>
        <taxon>Metazoa</taxon>
        <taxon>Ecdysozoa</taxon>
        <taxon>Nematoda</taxon>
        <taxon>Chromadorea</taxon>
        <taxon>Rhabditida</taxon>
        <taxon>Spirurina</taxon>
        <taxon>Spiruromorpha</taxon>
        <taxon>Spiruroidea</taxon>
        <taxon>Gongylonematidae</taxon>
        <taxon>Gongylonema</taxon>
    </lineage>
</organism>
<evidence type="ECO:0000313" key="5">
    <source>
        <dbReference type="EMBL" id="VDN41823.1"/>
    </source>
</evidence>
<keyword evidence="3" id="KW-0472">Membrane</keyword>
<comment type="subcellular location">
    <subcellularLocation>
        <location evidence="1">Endomembrane system</location>
    </subcellularLocation>
</comment>
<evidence type="ECO:0000256" key="3">
    <source>
        <dbReference type="ARBA" id="ARBA00023136"/>
    </source>
</evidence>
<evidence type="ECO:0000313" key="6">
    <source>
        <dbReference type="Proteomes" id="UP000271098"/>
    </source>
</evidence>
<evidence type="ECO:0000256" key="1">
    <source>
        <dbReference type="ARBA" id="ARBA00004308"/>
    </source>
</evidence>
<dbReference type="AlphaFoldDB" id="A0A3P7NWB2"/>
<keyword evidence="6" id="KW-1185">Reference proteome</keyword>
<dbReference type="OrthoDB" id="1585644at2759"/>
<gene>
    <name evidence="5" type="ORF">GPUH_LOCUS23691</name>
</gene>
<feature type="domain" description="Ankyrin repeat" evidence="4">
    <location>
        <begin position="1"/>
        <end position="96"/>
    </location>
</feature>
<dbReference type="InterPro" id="IPR021832">
    <property type="entry name" value="ANKRD13"/>
</dbReference>